<name>A0A7S2Y151_9STRA</name>
<sequence length="121" mass="12761">MGGRNPAALLAPPAPPFGCAISEGVAWFMSSSTAMSWSSARGNGVGALSSFDRDALPLGGISVENRVGDMLPGLLETSDQPPPLAPFVSWVGFVVKFDEIRQSSDLQMHFYSGSFLLQLQG</sequence>
<reference evidence="1" key="1">
    <citation type="submission" date="2021-01" db="EMBL/GenBank/DDBJ databases">
        <authorList>
            <person name="Corre E."/>
            <person name="Pelletier E."/>
            <person name="Niang G."/>
            <person name="Scheremetjew M."/>
            <person name="Finn R."/>
            <person name="Kale V."/>
            <person name="Holt S."/>
            <person name="Cochrane G."/>
            <person name="Meng A."/>
            <person name="Brown T."/>
            <person name="Cohen L."/>
        </authorList>
    </citation>
    <scope>NUCLEOTIDE SEQUENCE</scope>
    <source>
        <strain evidence="1">CCMP1661</strain>
    </source>
</reference>
<proteinExistence type="predicted"/>
<dbReference type="EMBL" id="HBHR01022393">
    <property type="protein sequence ID" value="CAD9873810.1"/>
    <property type="molecule type" value="Transcribed_RNA"/>
</dbReference>
<gene>
    <name evidence="1" type="ORF">FJAP1339_LOCUS11459</name>
</gene>
<accession>A0A7S2Y151</accession>
<protein>
    <submittedName>
        <fullName evidence="1">Uncharacterized protein</fullName>
    </submittedName>
</protein>
<organism evidence="1">
    <name type="scientific">Fibrocapsa japonica</name>
    <dbReference type="NCBI Taxonomy" id="94617"/>
    <lineage>
        <taxon>Eukaryota</taxon>
        <taxon>Sar</taxon>
        <taxon>Stramenopiles</taxon>
        <taxon>Ochrophyta</taxon>
        <taxon>Raphidophyceae</taxon>
        <taxon>Chattonellales</taxon>
        <taxon>Chattonellaceae</taxon>
        <taxon>Fibrocapsa</taxon>
    </lineage>
</organism>
<dbReference type="AlphaFoldDB" id="A0A7S2Y151"/>
<evidence type="ECO:0000313" key="1">
    <source>
        <dbReference type="EMBL" id="CAD9873810.1"/>
    </source>
</evidence>